<sequence length="78" mass="9589">MRDDYTCRINNRISLNNGILPQILIYPQCRQTKSWFFGFLSLEIWLSTPWVHRQKLIQSDFTMTDLYLLNRNRIRIRR</sequence>
<organism evidence="1 2">
    <name type="scientific">Gluconobacter oxydans</name>
    <name type="common">Gluconobacter suboxydans</name>
    <dbReference type="NCBI Taxonomy" id="442"/>
    <lineage>
        <taxon>Bacteria</taxon>
        <taxon>Pseudomonadati</taxon>
        <taxon>Pseudomonadota</taxon>
        <taxon>Alphaproteobacteria</taxon>
        <taxon>Acetobacterales</taxon>
        <taxon>Acetobacteraceae</taxon>
        <taxon>Gluconobacter</taxon>
    </lineage>
</organism>
<dbReference type="EMBL" id="LHZG01000160">
    <property type="protein sequence ID" value="KXV18945.1"/>
    <property type="molecule type" value="Genomic_DNA"/>
</dbReference>
<name>A0A149RX20_GLUOY</name>
<reference evidence="1 2" key="1">
    <citation type="submission" date="2015-06" db="EMBL/GenBank/DDBJ databases">
        <title>Improved classification and identification of acetic acid bacteria using matrix-assisted laser desorption/ionization time-of-flight mass spectrometry; Gluconobacter nephelii and Gluconobacter uchimurae are later heterotypic synonyms of Gluconobacter japonicus and Gluconobacter oxydans, respectively.</title>
        <authorList>
            <person name="Li L."/>
            <person name="Cleenwerck I."/>
            <person name="De Vuyst L."/>
            <person name="Vandamme P."/>
        </authorList>
    </citation>
    <scope>NUCLEOTIDE SEQUENCE [LARGE SCALE GENOMIC DNA]</scope>
    <source>
        <strain evidence="1 2">LMG 1676</strain>
    </source>
</reference>
<comment type="caution">
    <text evidence="1">The sequence shown here is derived from an EMBL/GenBank/DDBJ whole genome shotgun (WGS) entry which is preliminary data.</text>
</comment>
<protein>
    <submittedName>
        <fullName evidence="1">Uncharacterized protein</fullName>
    </submittedName>
</protein>
<gene>
    <name evidence="1" type="ORF">AD934_06555</name>
</gene>
<evidence type="ECO:0000313" key="1">
    <source>
        <dbReference type="EMBL" id="KXV18945.1"/>
    </source>
</evidence>
<proteinExistence type="predicted"/>
<accession>A0A149RX20</accession>
<evidence type="ECO:0000313" key="2">
    <source>
        <dbReference type="Proteomes" id="UP000075655"/>
    </source>
</evidence>
<dbReference type="AntiFam" id="ANF00148">
    <property type="entry name" value="Shadow ORF (opposite flhA)"/>
</dbReference>
<dbReference type="Proteomes" id="UP000075655">
    <property type="component" value="Unassembled WGS sequence"/>
</dbReference>
<dbReference type="AlphaFoldDB" id="A0A149RX20"/>